<dbReference type="GO" id="GO:0046872">
    <property type="term" value="F:metal ion binding"/>
    <property type="evidence" value="ECO:0007669"/>
    <property type="project" value="UniProtKB-KW"/>
</dbReference>
<evidence type="ECO:0000256" key="8">
    <source>
        <dbReference type="ARBA" id="ARBA00022958"/>
    </source>
</evidence>
<evidence type="ECO:0000313" key="14">
    <source>
        <dbReference type="Proteomes" id="UP000529861"/>
    </source>
</evidence>
<evidence type="ECO:0000256" key="4">
    <source>
        <dbReference type="ARBA" id="ARBA00022723"/>
    </source>
</evidence>
<dbReference type="InterPro" id="IPR004520">
    <property type="entry name" value="GTPase_MnmE"/>
</dbReference>
<feature type="binding site" evidence="10">
    <location>
        <begin position="278"/>
        <end position="281"/>
    </location>
    <ligand>
        <name>GTP</name>
        <dbReference type="ChEBI" id="CHEBI:37565"/>
    </ligand>
</feature>
<protein>
    <recommendedName>
        <fullName evidence="10">tRNA modification GTPase MnmE</fullName>
        <ecNumber evidence="10">3.6.-.-</ecNumber>
    </recommendedName>
</protein>
<dbReference type="PANTHER" id="PTHR42714">
    <property type="entry name" value="TRNA MODIFICATION GTPASE GTPBP3"/>
    <property type="match status" value="1"/>
</dbReference>
<dbReference type="GO" id="GO:0005525">
    <property type="term" value="F:GTP binding"/>
    <property type="evidence" value="ECO:0007669"/>
    <property type="project" value="UniProtKB-UniRule"/>
</dbReference>
<dbReference type="CDD" id="cd04164">
    <property type="entry name" value="trmE"/>
    <property type="match status" value="1"/>
</dbReference>
<organism evidence="13 14">
    <name type="scientific">Caldanaerobacter subterraneus</name>
    <dbReference type="NCBI Taxonomy" id="911092"/>
    <lineage>
        <taxon>Bacteria</taxon>
        <taxon>Bacillati</taxon>
        <taxon>Bacillota</taxon>
        <taxon>Clostridia</taxon>
        <taxon>Thermoanaerobacterales</taxon>
        <taxon>Thermoanaerobacteraceae</taxon>
        <taxon>Caldanaerobacter</taxon>
    </lineage>
</organism>
<keyword evidence="6 10" id="KW-0378">Hydrolase</keyword>
<accession>A0A7Y2LC08</accession>
<dbReference type="SUPFAM" id="SSF52540">
    <property type="entry name" value="P-loop containing nucleoside triphosphate hydrolases"/>
    <property type="match status" value="1"/>
</dbReference>
<comment type="similarity">
    <text evidence="1 10 11">Belongs to the TRAFAC class TrmE-Era-EngA-EngB-Septin-like GTPase superfamily. TrmE GTPase family.</text>
</comment>
<evidence type="ECO:0000256" key="6">
    <source>
        <dbReference type="ARBA" id="ARBA00022801"/>
    </source>
</evidence>
<dbReference type="InterPro" id="IPR006073">
    <property type="entry name" value="GTP-bd"/>
</dbReference>
<comment type="caution">
    <text evidence="13">The sequence shown here is derived from an EMBL/GenBank/DDBJ whole genome shotgun (WGS) entry which is preliminary data.</text>
</comment>
<evidence type="ECO:0000256" key="7">
    <source>
        <dbReference type="ARBA" id="ARBA00022842"/>
    </source>
</evidence>
<dbReference type="Pfam" id="PF01926">
    <property type="entry name" value="MMR_HSR1"/>
    <property type="match status" value="1"/>
</dbReference>
<dbReference type="GO" id="GO:0005829">
    <property type="term" value="C:cytosol"/>
    <property type="evidence" value="ECO:0007669"/>
    <property type="project" value="TreeGrafter"/>
</dbReference>
<evidence type="ECO:0000256" key="5">
    <source>
        <dbReference type="ARBA" id="ARBA00022741"/>
    </source>
</evidence>
<evidence type="ECO:0000256" key="2">
    <source>
        <dbReference type="ARBA" id="ARBA00022490"/>
    </source>
</evidence>
<dbReference type="InterPro" id="IPR027417">
    <property type="entry name" value="P-loop_NTPase"/>
</dbReference>
<evidence type="ECO:0000313" key="13">
    <source>
        <dbReference type="EMBL" id="NNG68191.1"/>
    </source>
</evidence>
<dbReference type="AlphaFoldDB" id="A0A7Y2LC08"/>
<dbReference type="FunFam" id="3.40.50.300:FF:000494">
    <property type="entry name" value="tRNA modification GTPase MnmE"/>
    <property type="match status" value="1"/>
</dbReference>
<dbReference type="Proteomes" id="UP000529861">
    <property type="component" value="Unassembled WGS sequence"/>
</dbReference>
<dbReference type="CDD" id="cd14858">
    <property type="entry name" value="TrmE_N"/>
    <property type="match status" value="1"/>
</dbReference>
<feature type="binding site" evidence="10">
    <location>
        <begin position="253"/>
        <end position="259"/>
    </location>
    <ligand>
        <name>GTP</name>
        <dbReference type="ChEBI" id="CHEBI:37565"/>
    </ligand>
</feature>
<dbReference type="FunFam" id="3.30.1360.120:FF:000003">
    <property type="entry name" value="tRNA modification GTPase MnmE"/>
    <property type="match status" value="1"/>
</dbReference>
<keyword evidence="9 10" id="KW-0342">GTP-binding</keyword>
<keyword evidence="7 10" id="KW-0460">Magnesium</keyword>
<feature type="binding site" evidence="10">
    <location>
        <begin position="234"/>
        <end position="239"/>
    </location>
    <ligand>
        <name>GTP</name>
        <dbReference type="ChEBI" id="CHEBI:37565"/>
    </ligand>
</feature>
<dbReference type="HAMAP" id="MF_00379">
    <property type="entry name" value="GTPase_MnmE"/>
    <property type="match status" value="1"/>
</dbReference>
<dbReference type="EMBL" id="JABEQB010000064">
    <property type="protein sequence ID" value="NNG68191.1"/>
    <property type="molecule type" value="Genomic_DNA"/>
</dbReference>
<dbReference type="Gene3D" id="3.40.50.300">
    <property type="entry name" value="P-loop containing nucleotide triphosphate hydrolases"/>
    <property type="match status" value="1"/>
</dbReference>
<feature type="binding site" evidence="10">
    <location>
        <position position="234"/>
    </location>
    <ligand>
        <name>K(+)</name>
        <dbReference type="ChEBI" id="CHEBI:29103"/>
    </ligand>
</feature>
<dbReference type="PANTHER" id="PTHR42714:SF2">
    <property type="entry name" value="TRNA MODIFICATION GTPASE GTPBP3, MITOCHONDRIAL"/>
    <property type="match status" value="1"/>
</dbReference>
<feature type="binding site" evidence="10">
    <location>
        <position position="259"/>
    </location>
    <ligand>
        <name>Mg(2+)</name>
        <dbReference type="ChEBI" id="CHEBI:18420"/>
    </ligand>
</feature>
<dbReference type="Gene3D" id="3.30.1360.120">
    <property type="entry name" value="Probable tRNA modification gtpase trme, domain 1"/>
    <property type="match status" value="1"/>
</dbReference>
<feature type="binding site" evidence="10">
    <location>
        <position position="462"/>
    </location>
    <ligand>
        <name>(6S)-5-formyl-5,6,7,8-tetrahydrofolate</name>
        <dbReference type="ChEBI" id="CHEBI:57457"/>
    </ligand>
</feature>
<dbReference type="InterPro" id="IPR025867">
    <property type="entry name" value="MnmE_helical"/>
</dbReference>
<comment type="function">
    <text evidence="10">Exhibits a very high intrinsic GTPase hydrolysis rate. Involved in the addition of a carboxymethylaminomethyl (cmnm) group at the wobble position (U34) of certain tRNAs, forming tRNA-cmnm(5)s(2)U34.</text>
</comment>
<evidence type="ECO:0000259" key="12">
    <source>
        <dbReference type="PROSITE" id="PS51709"/>
    </source>
</evidence>
<feature type="domain" description="TrmE-type G" evidence="12">
    <location>
        <begin position="224"/>
        <end position="383"/>
    </location>
</feature>
<dbReference type="NCBIfam" id="NF003661">
    <property type="entry name" value="PRK05291.1-3"/>
    <property type="match status" value="1"/>
</dbReference>
<evidence type="ECO:0000256" key="1">
    <source>
        <dbReference type="ARBA" id="ARBA00011043"/>
    </source>
</evidence>
<feature type="binding site" evidence="10">
    <location>
        <position position="128"/>
    </location>
    <ligand>
        <name>(6S)-5-formyl-5,6,7,8-tetrahydrofolate</name>
        <dbReference type="ChEBI" id="CHEBI:57457"/>
    </ligand>
</feature>
<reference evidence="13 14" key="1">
    <citation type="submission" date="2020-04" db="EMBL/GenBank/DDBJ databases">
        <title>Draft genome sequence of Caldanaerobacter sunterraneus. strain 1523vc isolated from Griffin hot spring, Kamchatka, Russia.</title>
        <authorList>
            <person name="Toshchakov S.V."/>
            <person name="Podosokorskaya O.A."/>
            <person name="Kublanov I.V."/>
            <person name="Korzhenkov A."/>
            <person name="Patrushev M.V."/>
        </authorList>
    </citation>
    <scope>NUCLEOTIDE SEQUENCE [LARGE SCALE GENOMIC DNA]</scope>
    <source>
        <strain evidence="13 14">1523vc</strain>
    </source>
</reference>
<feature type="binding site" evidence="10">
    <location>
        <position position="258"/>
    </location>
    <ligand>
        <name>K(+)</name>
        <dbReference type="ChEBI" id="CHEBI:29103"/>
    </ligand>
</feature>
<comment type="caution">
    <text evidence="10">Lacks conserved residue(s) required for the propagation of feature annotation.</text>
</comment>
<feature type="binding site" evidence="10">
    <location>
        <position position="255"/>
    </location>
    <ligand>
        <name>K(+)</name>
        <dbReference type="ChEBI" id="CHEBI:29103"/>
    </ligand>
</feature>
<feature type="binding site" evidence="10">
    <location>
        <position position="253"/>
    </location>
    <ligand>
        <name>K(+)</name>
        <dbReference type="ChEBI" id="CHEBI:29103"/>
    </ligand>
</feature>
<dbReference type="GO" id="GO:0042802">
    <property type="term" value="F:identical protein binding"/>
    <property type="evidence" value="ECO:0007669"/>
    <property type="project" value="UniProtKB-ARBA"/>
</dbReference>
<comment type="cofactor">
    <cofactor evidence="10">
        <name>K(+)</name>
        <dbReference type="ChEBI" id="CHEBI:29103"/>
    </cofactor>
    <text evidence="10">Binds 1 potassium ion per subunit.</text>
</comment>
<comment type="subcellular location">
    <subcellularLocation>
        <location evidence="10">Cytoplasm</location>
    </subcellularLocation>
</comment>
<dbReference type="GO" id="GO:0003924">
    <property type="term" value="F:GTPase activity"/>
    <property type="evidence" value="ECO:0007669"/>
    <property type="project" value="UniProtKB-UniRule"/>
</dbReference>
<sequence length="462" mass="51766">MKMEFDTIAAISTSPGEAGIGIVRISGDRALDIISRIFRPYKKKDVKNVKTHTLHYGHIVDPDTGEVYDEVLVSIMKKPNTYTREDIVEINCHGGIVVTSKILELVLKQGARLAEPGEFTKRAFLNGRIDLSQAEAVIDIITAKTMLANKYAQKQLSGYLGQKMRKLKDRMMELLAHLLALIDFPEDDVDELERWQMLESAKEILKEIEKLIASAESGRIIREGLKTAIIGKPNVGKSSLLNALLKENRAIVTDIPGTTRDIIEEYLNVKGIPIRLIDTAGIRDTDELVEKIGVERSKEVLGEADLVLFVIDASRELSKEDYEIFDILTGKNIIFVLNKIDLPKKIDEEELRNLTKDGIIVEVSTVKKIGLEKLEETIYNLVFKGNVTIGNEEIITNARHKEALINAKKYMESVVEAIEKSYSEDLITIDLNSALNEIGKITGETATEDVIDQIFERFCVGK</sequence>
<keyword evidence="8 10" id="KW-0630">Potassium</keyword>
<evidence type="ECO:0000256" key="11">
    <source>
        <dbReference type="RuleBase" id="RU003313"/>
    </source>
</evidence>
<dbReference type="InterPro" id="IPR018948">
    <property type="entry name" value="GTP-bd_TrmE_N"/>
</dbReference>
<keyword evidence="2 10" id="KW-0963">Cytoplasm</keyword>
<dbReference type="Pfam" id="PF10396">
    <property type="entry name" value="TrmE_N"/>
    <property type="match status" value="1"/>
</dbReference>
<name>A0A7Y2LC08_9THEO</name>
<dbReference type="GO" id="GO:0002098">
    <property type="term" value="P:tRNA wobble uridine modification"/>
    <property type="evidence" value="ECO:0007669"/>
    <property type="project" value="TreeGrafter"/>
</dbReference>
<dbReference type="GO" id="GO:0030488">
    <property type="term" value="P:tRNA methylation"/>
    <property type="evidence" value="ECO:0007669"/>
    <property type="project" value="TreeGrafter"/>
</dbReference>
<proteinExistence type="inferred from homology"/>
<evidence type="ECO:0000256" key="9">
    <source>
        <dbReference type="ARBA" id="ARBA00023134"/>
    </source>
</evidence>
<keyword evidence="3 10" id="KW-0819">tRNA processing</keyword>
<evidence type="ECO:0000256" key="3">
    <source>
        <dbReference type="ARBA" id="ARBA00022694"/>
    </source>
</evidence>
<dbReference type="NCBIfam" id="TIGR00231">
    <property type="entry name" value="small_GTP"/>
    <property type="match status" value="1"/>
</dbReference>
<dbReference type="PROSITE" id="PS51709">
    <property type="entry name" value="G_TRME"/>
    <property type="match status" value="1"/>
</dbReference>
<feature type="binding site" evidence="10">
    <location>
        <position position="89"/>
    </location>
    <ligand>
        <name>(6S)-5-formyl-5,6,7,8-tetrahydrofolate</name>
        <dbReference type="ChEBI" id="CHEBI:57457"/>
    </ligand>
</feature>
<dbReference type="NCBIfam" id="TIGR00450">
    <property type="entry name" value="mnmE_trmE_thdF"/>
    <property type="match status" value="1"/>
</dbReference>
<keyword evidence="5 10" id="KW-0547">Nucleotide-binding</keyword>
<dbReference type="EC" id="3.6.-.-" evidence="10"/>
<comment type="subunit">
    <text evidence="10">Homodimer. Heterotetramer of two MnmE and two MnmG subunits.</text>
</comment>
<feature type="binding site" evidence="10">
    <location>
        <position position="24"/>
    </location>
    <ligand>
        <name>(6S)-5-formyl-5,6,7,8-tetrahydrofolate</name>
        <dbReference type="ChEBI" id="CHEBI:57457"/>
    </ligand>
</feature>
<evidence type="ECO:0000256" key="10">
    <source>
        <dbReference type="HAMAP-Rule" id="MF_00379"/>
    </source>
</evidence>
<keyword evidence="4 10" id="KW-0479">Metal-binding</keyword>
<feature type="binding site" evidence="10">
    <location>
        <position position="238"/>
    </location>
    <ligand>
        <name>Mg(2+)</name>
        <dbReference type="ChEBI" id="CHEBI:18420"/>
    </ligand>
</feature>
<dbReference type="Pfam" id="PF12631">
    <property type="entry name" value="MnmE_helical"/>
    <property type="match status" value="1"/>
</dbReference>
<dbReference type="Gene3D" id="1.20.120.430">
    <property type="entry name" value="tRNA modification GTPase MnmE domain 2"/>
    <property type="match status" value="1"/>
</dbReference>
<dbReference type="InterPro" id="IPR027368">
    <property type="entry name" value="MnmE_dom2"/>
</dbReference>
<dbReference type="InterPro" id="IPR031168">
    <property type="entry name" value="G_TrmE"/>
</dbReference>
<gene>
    <name evidence="10 13" type="primary">mnmE</name>
    <name evidence="10" type="synonym">trmE</name>
    <name evidence="13" type="ORF">HKI81_13600</name>
</gene>
<dbReference type="InterPro" id="IPR005225">
    <property type="entry name" value="Small_GTP-bd"/>
</dbReference>
<dbReference type="InterPro" id="IPR027266">
    <property type="entry name" value="TrmE/GcvT-like"/>
</dbReference>